<dbReference type="Gene3D" id="3.20.20.450">
    <property type="entry name" value="EAL domain"/>
    <property type="match status" value="1"/>
</dbReference>
<protein>
    <recommendedName>
        <fullName evidence="1">EAL domain-containing protein</fullName>
    </recommendedName>
</protein>
<keyword evidence="3" id="KW-1185">Reference proteome</keyword>
<dbReference type="PROSITE" id="PS50883">
    <property type="entry name" value="EAL"/>
    <property type="match status" value="1"/>
</dbReference>
<accession>A0A640VX29</accession>
<evidence type="ECO:0000313" key="3">
    <source>
        <dbReference type="Proteomes" id="UP000436522"/>
    </source>
</evidence>
<reference evidence="2 3" key="1">
    <citation type="submission" date="2019-12" db="EMBL/GenBank/DDBJ databases">
        <title>Roseobacter cerasinus sp. nov., isolated from seawater around aquaculture.</title>
        <authorList>
            <person name="Muramatsu S."/>
            <person name="Takabe Y."/>
            <person name="Mori K."/>
            <person name="Takaichi S."/>
            <person name="Hanada S."/>
        </authorList>
    </citation>
    <scope>NUCLEOTIDE SEQUENCE [LARGE SCALE GENOMIC DNA]</scope>
    <source>
        <strain evidence="2 3">AI77</strain>
    </source>
</reference>
<dbReference type="SMART" id="SM00052">
    <property type="entry name" value="EAL"/>
    <property type="match status" value="1"/>
</dbReference>
<comment type="caution">
    <text evidence="2">The sequence shown here is derived from an EMBL/GenBank/DDBJ whole genome shotgun (WGS) entry which is preliminary data.</text>
</comment>
<proteinExistence type="predicted"/>
<dbReference type="InterPro" id="IPR050706">
    <property type="entry name" value="Cyclic-di-GMP_PDE-like"/>
</dbReference>
<feature type="domain" description="EAL" evidence="1">
    <location>
        <begin position="1"/>
        <end position="185"/>
    </location>
</feature>
<dbReference type="SUPFAM" id="SSF141868">
    <property type="entry name" value="EAL domain-like"/>
    <property type="match status" value="1"/>
</dbReference>
<dbReference type="PANTHER" id="PTHR33121">
    <property type="entry name" value="CYCLIC DI-GMP PHOSPHODIESTERASE PDEF"/>
    <property type="match status" value="1"/>
</dbReference>
<evidence type="ECO:0000259" key="1">
    <source>
        <dbReference type="PROSITE" id="PS50883"/>
    </source>
</evidence>
<gene>
    <name evidence="2" type="ORF">So717_36730</name>
</gene>
<dbReference type="CDD" id="cd01948">
    <property type="entry name" value="EAL"/>
    <property type="match status" value="1"/>
</dbReference>
<dbReference type="GO" id="GO:0071111">
    <property type="term" value="F:cyclic-guanylate-specific phosphodiesterase activity"/>
    <property type="evidence" value="ECO:0007669"/>
    <property type="project" value="InterPro"/>
</dbReference>
<dbReference type="PANTHER" id="PTHR33121:SF70">
    <property type="entry name" value="SIGNALING PROTEIN YKOW"/>
    <property type="match status" value="1"/>
</dbReference>
<dbReference type="InterPro" id="IPR035919">
    <property type="entry name" value="EAL_sf"/>
</dbReference>
<dbReference type="InterPro" id="IPR001633">
    <property type="entry name" value="EAL_dom"/>
</dbReference>
<dbReference type="AlphaFoldDB" id="A0A640VX29"/>
<name>A0A640VX29_9RHOB</name>
<dbReference type="Proteomes" id="UP000436522">
    <property type="component" value="Unassembled WGS sequence"/>
</dbReference>
<dbReference type="Pfam" id="PF00563">
    <property type="entry name" value="EAL"/>
    <property type="match status" value="1"/>
</dbReference>
<sequence length="261" mass="28506">MGRNLDMRATLTRRGIANPRVSLNLSSAQLGNETVVEWLLDERFMRNVSATQVNIEVLESTLLDERVDRIGQNIMALSNAGFRIELDDFGTGHTALASLTRFPVHQIKVDRSLVNGVDQDSRKRAIAGGLYLVCRKLGIEAIAEGVETAAELNALQEFGFTNFQGYHFARPSPNSGCWTGWMPATGTRAENGIGHADNPALPPTTSALPLGLGWLLSPNRRRSLKPADPGAPTDPWRHMRCIQKSGHPAAIDALSYAKKIV</sequence>
<evidence type="ECO:0000313" key="2">
    <source>
        <dbReference type="EMBL" id="GFE51920.1"/>
    </source>
</evidence>
<dbReference type="EMBL" id="BLIV01000008">
    <property type="protein sequence ID" value="GFE51920.1"/>
    <property type="molecule type" value="Genomic_DNA"/>
</dbReference>
<organism evidence="2 3">
    <name type="scientific">Roseobacter cerasinus</name>
    <dbReference type="NCBI Taxonomy" id="2602289"/>
    <lineage>
        <taxon>Bacteria</taxon>
        <taxon>Pseudomonadati</taxon>
        <taxon>Pseudomonadota</taxon>
        <taxon>Alphaproteobacteria</taxon>
        <taxon>Rhodobacterales</taxon>
        <taxon>Roseobacteraceae</taxon>
        <taxon>Roseobacter</taxon>
    </lineage>
</organism>